<protein>
    <recommendedName>
        <fullName evidence="3">C2H2-type domain-containing protein</fullName>
    </recommendedName>
</protein>
<name>A0A397VKC0_9GLOM</name>
<evidence type="ECO:0000259" key="3">
    <source>
        <dbReference type="PROSITE" id="PS50157"/>
    </source>
</evidence>
<evidence type="ECO:0000256" key="1">
    <source>
        <dbReference type="PROSITE-ProRule" id="PRU00042"/>
    </source>
</evidence>
<feature type="compositionally biased region" description="Low complexity" evidence="2">
    <location>
        <begin position="145"/>
        <end position="162"/>
    </location>
</feature>
<reference evidence="4 5" key="1">
    <citation type="submission" date="2018-06" db="EMBL/GenBank/DDBJ databases">
        <title>Comparative genomics reveals the genomic features of Rhizophagus irregularis, R. cerebriforme, R. diaphanum and Gigaspora rosea, and their symbiotic lifestyle signature.</title>
        <authorList>
            <person name="Morin E."/>
            <person name="San Clemente H."/>
            <person name="Chen E.C.H."/>
            <person name="De La Providencia I."/>
            <person name="Hainaut M."/>
            <person name="Kuo A."/>
            <person name="Kohler A."/>
            <person name="Murat C."/>
            <person name="Tang N."/>
            <person name="Roy S."/>
            <person name="Loubradou J."/>
            <person name="Henrissat B."/>
            <person name="Grigoriev I.V."/>
            <person name="Corradi N."/>
            <person name="Roux C."/>
            <person name="Martin F.M."/>
        </authorList>
    </citation>
    <scope>NUCLEOTIDE SEQUENCE [LARGE SCALE GENOMIC DNA]</scope>
    <source>
        <strain evidence="4 5">DAOM 194757</strain>
    </source>
</reference>
<dbReference type="Proteomes" id="UP000266673">
    <property type="component" value="Unassembled WGS sequence"/>
</dbReference>
<keyword evidence="1" id="KW-0863">Zinc-finger</keyword>
<evidence type="ECO:0000256" key="2">
    <source>
        <dbReference type="SAM" id="MobiDB-lite"/>
    </source>
</evidence>
<dbReference type="PROSITE" id="PS50157">
    <property type="entry name" value="ZINC_FINGER_C2H2_2"/>
    <property type="match status" value="1"/>
</dbReference>
<evidence type="ECO:0000313" key="4">
    <source>
        <dbReference type="EMBL" id="RIB19616.1"/>
    </source>
</evidence>
<feature type="domain" description="C2H2-type" evidence="3">
    <location>
        <begin position="3"/>
        <end position="31"/>
    </location>
</feature>
<feature type="region of interest" description="Disordered" evidence="2">
    <location>
        <begin position="143"/>
        <end position="162"/>
    </location>
</feature>
<organism evidence="4 5">
    <name type="scientific">Gigaspora rosea</name>
    <dbReference type="NCBI Taxonomy" id="44941"/>
    <lineage>
        <taxon>Eukaryota</taxon>
        <taxon>Fungi</taxon>
        <taxon>Fungi incertae sedis</taxon>
        <taxon>Mucoromycota</taxon>
        <taxon>Glomeromycotina</taxon>
        <taxon>Glomeromycetes</taxon>
        <taxon>Diversisporales</taxon>
        <taxon>Gigasporaceae</taxon>
        <taxon>Gigaspora</taxon>
    </lineage>
</organism>
<evidence type="ECO:0000313" key="5">
    <source>
        <dbReference type="Proteomes" id="UP000266673"/>
    </source>
</evidence>
<dbReference type="EMBL" id="QKWP01000463">
    <property type="protein sequence ID" value="RIB19616.1"/>
    <property type="molecule type" value="Genomic_DNA"/>
</dbReference>
<dbReference type="AlphaFoldDB" id="A0A397VKC0"/>
<dbReference type="PROSITE" id="PS00028">
    <property type="entry name" value="ZINC_FINGER_C2H2_1"/>
    <property type="match status" value="1"/>
</dbReference>
<dbReference type="GO" id="GO:0008270">
    <property type="term" value="F:zinc ion binding"/>
    <property type="evidence" value="ECO:0007669"/>
    <property type="project" value="UniProtKB-KW"/>
</dbReference>
<sequence>MTSRCQHCQEIFFTRKELVIHEKLKHRNNKIIPHRYLLTQPSLKQITFYQDAFINEPSFRYSPVQQKYSCSFQGEASEQRSKQLDSYQVIFGWSQSELKENDRIFQCGTATCKFVADSGKFSEQSAIIPTNLITSQALSSPQVHNIDSSKNSLNNISSSQKL</sequence>
<keyword evidence="5" id="KW-1185">Reference proteome</keyword>
<keyword evidence="1" id="KW-0862">Zinc</keyword>
<accession>A0A397VKC0</accession>
<proteinExistence type="predicted"/>
<keyword evidence="1" id="KW-0479">Metal-binding</keyword>
<dbReference type="OrthoDB" id="10446541at2759"/>
<gene>
    <name evidence="4" type="ORF">C2G38_2181336</name>
</gene>
<comment type="caution">
    <text evidence="4">The sequence shown here is derived from an EMBL/GenBank/DDBJ whole genome shotgun (WGS) entry which is preliminary data.</text>
</comment>
<dbReference type="InterPro" id="IPR013087">
    <property type="entry name" value="Znf_C2H2_type"/>
</dbReference>